<feature type="transmembrane region" description="Helical" evidence="8">
    <location>
        <begin position="418"/>
        <end position="434"/>
    </location>
</feature>
<dbReference type="Pfam" id="PF13520">
    <property type="entry name" value="AA_permease_2"/>
    <property type="match status" value="1"/>
</dbReference>
<evidence type="ECO:0000256" key="1">
    <source>
        <dbReference type="ARBA" id="ARBA00004651"/>
    </source>
</evidence>
<feature type="transmembrane region" description="Helical" evidence="8">
    <location>
        <begin position="45"/>
        <end position="65"/>
    </location>
</feature>
<feature type="transmembrane region" description="Helical" evidence="8">
    <location>
        <begin position="161"/>
        <end position="182"/>
    </location>
</feature>
<feature type="transmembrane region" description="Helical" evidence="8">
    <location>
        <begin position="130"/>
        <end position="149"/>
    </location>
</feature>
<keyword evidence="3" id="KW-1003">Cell membrane</keyword>
<comment type="subcellular location">
    <subcellularLocation>
        <location evidence="1">Cell membrane</location>
        <topology evidence="1">Multi-pass membrane protein</topology>
    </subcellularLocation>
</comment>
<dbReference type="PANTHER" id="PTHR45826:SF25">
    <property type="entry name" value="AMINO ACID PERMEASE-LIKE PROTEIN"/>
    <property type="match status" value="1"/>
</dbReference>
<comment type="caution">
    <text evidence="9">The sequence shown here is derived from an EMBL/GenBank/DDBJ whole genome shotgun (WGS) entry which is preliminary data.</text>
</comment>
<dbReference type="PIRSF" id="PIRSF006060">
    <property type="entry name" value="AA_transporter"/>
    <property type="match status" value="1"/>
</dbReference>
<reference evidence="9 10" key="1">
    <citation type="journal article" date="2015" name="Genome Biol. Evol.">
        <title>Comparative Genomics of a Bacterivorous Green Alga Reveals Evolutionary Causalities and Consequences of Phago-Mixotrophic Mode of Nutrition.</title>
        <authorList>
            <person name="Burns J.A."/>
            <person name="Paasch A."/>
            <person name="Narechania A."/>
            <person name="Kim E."/>
        </authorList>
    </citation>
    <scope>NUCLEOTIDE SEQUENCE [LARGE SCALE GENOMIC DNA]</scope>
    <source>
        <strain evidence="9 10">PLY_AMNH</strain>
    </source>
</reference>
<keyword evidence="4 8" id="KW-0812">Transmembrane</keyword>
<evidence type="ECO:0000256" key="5">
    <source>
        <dbReference type="ARBA" id="ARBA00022989"/>
    </source>
</evidence>
<evidence type="ECO:0000256" key="4">
    <source>
        <dbReference type="ARBA" id="ARBA00022692"/>
    </source>
</evidence>
<keyword evidence="10" id="KW-1185">Reference proteome</keyword>
<evidence type="ECO:0000256" key="6">
    <source>
        <dbReference type="ARBA" id="ARBA00023136"/>
    </source>
</evidence>
<name>A0AAE0BYZ3_9CHLO</name>
<comment type="similarity">
    <text evidence="7">Belongs to the amino acid-polyamine-organocation (APC) superfamily. Polyamine:cation symporter (PHS) (TC 2.A.3.12) family.</text>
</comment>
<feature type="transmembrane region" description="Helical" evidence="8">
    <location>
        <begin position="279"/>
        <end position="300"/>
    </location>
</feature>
<dbReference type="Gene3D" id="1.20.1740.10">
    <property type="entry name" value="Amino acid/polyamine transporter I"/>
    <property type="match status" value="1"/>
</dbReference>
<organism evidence="9 10">
    <name type="scientific">Cymbomonas tetramitiformis</name>
    <dbReference type="NCBI Taxonomy" id="36881"/>
    <lineage>
        <taxon>Eukaryota</taxon>
        <taxon>Viridiplantae</taxon>
        <taxon>Chlorophyta</taxon>
        <taxon>Pyramimonadophyceae</taxon>
        <taxon>Pyramimonadales</taxon>
        <taxon>Pyramimonadaceae</taxon>
        <taxon>Cymbomonas</taxon>
    </lineage>
</organism>
<evidence type="ECO:0000256" key="7">
    <source>
        <dbReference type="ARBA" id="ARBA00024041"/>
    </source>
</evidence>
<feature type="transmembrane region" description="Helical" evidence="8">
    <location>
        <begin position="15"/>
        <end position="33"/>
    </location>
</feature>
<dbReference type="PROSITE" id="PS51257">
    <property type="entry name" value="PROKAR_LIPOPROTEIN"/>
    <property type="match status" value="1"/>
</dbReference>
<sequence>MEGEDKLAPVPGMGAWQLLGITFFSACGGPFGFEECVGAGGGQAALLGTVLMPLVWSVPLALMTAELSCMIPESGGHIVWVERALGPYWGFMNGILSFGTNCFDNALYPVMFTDYLEGALWPYIRHEFPFAVNLVLRLAVIALTVVLNFRGADLVGNASVLFACTVLAPFILMVIMGIRPLLVDWDGIPGTREDEDTEHDWGSFFAVLLWNTAGFDNAGSCAAEVEDPGDAYPKALSGSILLVMVTYAAPTLIGIYYVPDAEDWEDGAFADVGAEVGGPWLRLALGLAGVMSSVGLLSTLMLTSSRMLAAMAATRTAPAVVALSHSVYQTPWVAILINAVITCVLIMLPFSKLAEVDMLFYCVSTVLKFIALLKLRSTDPDAPRPYKIPLSDPMLASFSMIPCGLCVASLFLFHRFSIITGVATVIVSSFAYVIRNKYWPDGPTQPATMSALPEK</sequence>
<dbReference type="Proteomes" id="UP001190700">
    <property type="component" value="Unassembled WGS sequence"/>
</dbReference>
<feature type="transmembrane region" description="Helical" evidence="8">
    <location>
        <begin position="235"/>
        <end position="259"/>
    </location>
</feature>
<dbReference type="AlphaFoldDB" id="A0AAE0BYZ3"/>
<dbReference type="GO" id="GO:0015203">
    <property type="term" value="F:polyamine transmembrane transporter activity"/>
    <property type="evidence" value="ECO:0007669"/>
    <property type="project" value="UniProtKB-ARBA"/>
</dbReference>
<dbReference type="EMBL" id="LGRX02030708">
    <property type="protein sequence ID" value="KAK3245371.1"/>
    <property type="molecule type" value="Genomic_DNA"/>
</dbReference>
<gene>
    <name evidence="9" type="ORF">CYMTET_45057</name>
</gene>
<evidence type="ECO:0000256" key="3">
    <source>
        <dbReference type="ARBA" id="ARBA00022475"/>
    </source>
</evidence>
<keyword evidence="6 8" id="KW-0472">Membrane</keyword>
<protein>
    <submittedName>
        <fullName evidence="9">Uncharacterized protein</fullName>
    </submittedName>
</protein>
<dbReference type="GO" id="GO:0005886">
    <property type="term" value="C:plasma membrane"/>
    <property type="evidence" value="ECO:0007669"/>
    <property type="project" value="UniProtKB-SubCell"/>
</dbReference>
<evidence type="ECO:0000313" key="10">
    <source>
        <dbReference type="Proteomes" id="UP001190700"/>
    </source>
</evidence>
<dbReference type="InterPro" id="IPR002293">
    <property type="entry name" value="AA/rel_permease1"/>
</dbReference>
<evidence type="ECO:0000256" key="8">
    <source>
        <dbReference type="SAM" id="Phobius"/>
    </source>
</evidence>
<evidence type="ECO:0000256" key="2">
    <source>
        <dbReference type="ARBA" id="ARBA00022448"/>
    </source>
</evidence>
<keyword evidence="5 8" id="KW-1133">Transmembrane helix</keyword>
<dbReference type="PANTHER" id="PTHR45826">
    <property type="entry name" value="POLYAMINE TRANSPORTER PUT1"/>
    <property type="match status" value="1"/>
</dbReference>
<keyword evidence="2" id="KW-0813">Transport</keyword>
<feature type="transmembrane region" description="Helical" evidence="8">
    <location>
        <begin position="202"/>
        <end position="223"/>
    </location>
</feature>
<proteinExistence type="inferred from homology"/>
<accession>A0AAE0BYZ3</accession>
<dbReference type="InterPro" id="IPR044566">
    <property type="entry name" value="RMV1-like"/>
</dbReference>
<feature type="transmembrane region" description="Helical" evidence="8">
    <location>
        <begin position="332"/>
        <end position="351"/>
    </location>
</feature>
<evidence type="ECO:0000313" key="9">
    <source>
        <dbReference type="EMBL" id="KAK3245371.1"/>
    </source>
</evidence>